<evidence type="ECO:0000313" key="5">
    <source>
        <dbReference type="Proteomes" id="UP000636661"/>
    </source>
</evidence>
<dbReference type="AlphaFoldDB" id="A0A918I2T1"/>
<dbReference type="InterPro" id="IPR052016">
    <property type="entry name" value="Bact_Sigma-Reg"/>
</dbReference>
<evidence type="ECO:0000259" key="2">
    <source>
        <dbReference type="SMART" id="SM00065"/>
    </source>
</evidence>
<name>A0A918I2T1_9ACTN</name>
<evidence type="ECO:0000256" key="1">
    <source>
        <dbReference type="ARBA" id="ARBA00022801"/>
    </source>
</evidence>
<dbReference type="Gene3D" id="3.60.40.10">
    <property type="entry name" value="PPM-type phosphatase domain"/>
    <property type="match status" value="1"/>
</dbReference>
<protein>
    <recommendedName>
        <fullName evidence="6">Serine/threonine protein phosphatase</fullName>
    </recommendedName>
</protein>
<dbReference type="SMART" id="SM00331">
    <property type="entry name" value="PP2C_SIG"/>
    <property type="match status" value="1"/>
</dbReference>
<keyword evidence="5" id="KW-1185">Reference proteome</keyword>
<sequence>MAAGAALIISADGLVVERNAAAAALMPEIVVGETATGGLPAWLTASAPGDVRGWIGDRSFVAHRLALQGGFTRWWLVDDTDHGLALRQLTAEREHTRFLIEASTSLLSTLNPERCMEVTARLAAKHLADAAVVVAPVAGRRLPMVLCTDGERVEHRSMPRDPATVPGLAEALRGFPPLPSRWIDPASAPEWVVPEGFGAVGSLVVMPLPGPGVPAGALLLLRSSGGTTFSDSEEECAVLFATRAGAALSAARLYAEQAAITDVLMRDLLPPQLPKLEGVEMAAGYRTSGDGERVGGDFYDIHHTDGEVGSGPGALVVLGDVCGKGLEAAVLTGKIRNTLHALLPMADDHHRMLTLLNRALLTSHHTRFATMVLASVTRSGGGARLRLTSAGHPAPLIVRHDGTVEETDTRGSLIGVLPTLTSRTTEVTLAPGETCLLFTDGIPEAKGGPMGDELFGEARLERALAQCAGMPAAAVVERVQMLASEWVGDGKHDDMALVAITAPGGTHLTAVDGTTPGRYTG</sequence>
<organism evidence="4 5">
    <name type="scientific">Streptomyces lavendofoliae</name>
    <dbReference type="NCBI Taxonomy" id="67314"/>
    <lineage>
        <taxon>Bacteria</taxon>
        <taxon>Bacillati</taxon>
        <taxon>Actinomycetota</taxon>
        <taxon>Actinomycetes</taxon>
        <taxon>Kitasatosporales</taxon>
        <taxon>Streptomycetaceae</taxon>
        <taxon>Streptomyces</taxon>
    </lineage>
</organism>
<dbReference type="SUPFAM" id="SSF55781">
    <property type="entry name" value="GAF domain-like"/>
    <property type="match status" value="1"/>
</dbReference>
<dbReference type="Gene3D" id="3.30.450.40">
    <property type="match status" value="1"/>
</dbReference>
<dbReference type="InterPro" id="IPR003018">
    <property type="entry name" value="GAF"/>
</dbReference>
<dbReference type="Pfam" id="PF07228">
    <property type="entry name" value="SpoIIE"/>
    <property type="match status" value="1"/>
</dbReference>
<reference evidence="4" key="1">
    <citation type="journal article" date="2014" name="Int. J. Syst. Evol. Microbiol.">
        <title>Complete genome sequence of Corynebacterium casei LMG S-19264T (=DSM 44701T), isolated from a smear-ripened cheese.</title>
        <authorList>
            <consortium name="US DOE Joint Genome Institute (JGI-PGF)"/>
            <person name="Walter F."/>
            <person name="Albersmeier A."/>
            <person name="Kalinowski J."/>
            <person name="Ruckert C."/>
        </authorList>
    </citation>
    <scope>NUCLEOTIDE SEQUENCE</scope>
    <source>
        <strain evidence="4">JCM 4391</strain>
    </source>
</reference>
<feature type="domain" description="PPM-type phosphatase" evidence="3">
    <location>
        <begin position="276"/>
        <end position="502"/>
    </location>
</feature>
<dbReference type="Proteomes" id="UP000636661">
    <property type="component" value="Unassembled WGS sequence"/>
</dbReference>
<dbReference type="InterPro" id="IPR001932">
    <property type="entry name" value="PPM-type_phosphatase-like_dom"/>
</dbReference>
<gene>
    <name evidence="4" type="ORF">GCM10010274_60010</name>
</gene>
<dbReference type="GO" id="GO:0016791">
    <property type="term" value="F:phosphatase activity"/>
    <property type="evidence" value="ECO:0007669"/>
    <property type="project" value="TreeGrafter"/>
</dbReference>
<dbReference type="SUPFAM" id="SSF81606">
    <property type="entry name" value="PP2C-like"/>
    <property type="match status" value="1"/>
</dbReference>
<keyword evidence="1" id="KW-0378">Hydrolase</keyword>
<dbReference type="PANTHER" id="PTHR43156:SF2">
    <property type="entry name" value="STAGE II SPORULATION PROTEIN E"/>
    <property type="match status" value="1"/>
</dbReference>
<dbReference type="InterPro" id="IPR036457">
    <property type="entry name" value="PPM-type-like_dom_sf"/>
</dbReference>
<reference evidence="4" key="2">
    <citation type="submission" date="2020-09" db="EMBL/GenBank/DDBJ databases">
        <authorList>
            <person name="Sun Q."/>
            <person name="Ohkuma M."/>
        </authorList>
    </citation>
    <scope>NUCLEOTIDE SEQUENCE</scope>
    <source>
        <strain evidence="4">JCM 4391</strain>
    </source>
</reference>
<evidence type="ECO:0000259" key="3">
    <source>
        <dbReference type="SMART" id="SM00331"/>
    </source>
</evidence>
<dbReference type="SMART" id="SM00065">
    <property type="entry name" value="GAF"/>
    <property type="match status" value="1"/>
</dbReference>
<dbReference type="EMBL" id="BMTP01000021">
    <property type="protein sequence ID" value="GGU63279.1"/>
    <property type="molecule type" value="Genomic_DNA"/>
</dbReference>
<accession>A0A918I2T1</accession>
<feature type="domain" description="GAF" evidence="2">
    <location>
        <begin position="81"/>
        <end position="258"/>
    </location>
</feature>
<dbReference type="PANTHER" id="PTHR43156">
    <property type="entry name" value="STAGE II SPORULATION PROTEIN E-RELATED"/>
    <property type="match status" value="1"/>
</dbReference>
<evidence type="ECO:0000313" key="4">
    <source>
        <dbReference type="EMBL" id="GGU63279.1"/>
    </source>
</evidence>
<evidence type="ECO:0008006" key="6">
    <source>
        <dbReference type="Google" id="ProtNLM"/>
    </source>
</evidence>
<proteinExistence type="predicted"/>
<comment type="caution">
    <text evidence="4">The sequence shown here is derived from an EMBL/GenBank/DDBJ whole genome shotgun (WGS) entry which is preliminary data.</text>
</comment>
<dbReference type="InterPro" id="IPR029016">
    <property type="entry name" value="GAF-like_dom_sf"/>
</dbReference>